<evidence type="ECO:0000256" key="5">
    <source>
        <dbReference type="ARBA" id="ARBA00022835"/>
    </source>
</evidence>
<dbReference type="InterPro" id="IPR044876">
    <property type="entry name" value="HRDC_dom_sf"/>
</dbReference>
<dbReference type="GO" id="GO:0071040">
    <property type="term" value="P:nuclear polyadenylation-dependent antisense transcript catabolic process"/>
    <property type="evidence" value="ECO:0007669"/>
    <property type="project" value="TreeGrafter"/>
</dbReference>
<dbReference type="GO" id="GO:0000467">
    <property type="term" value="P:exonucleolytic trimming to generate mature 3'-end of 5.8S rRNA from tricistronic rRNA transcript (SSU-rRNA, 5.8S rRNA, LSU-rRNA)"/>
    <property type="evidence" value="ECO:0007669"/>
    <property type="project" value="InterPro"/>
</dbReference>
<evidence type="ECO:0000256" key="8">
    <source>
        <dbReference type="ARBA" id="ARBA00043957"/>
    </source>
</evidence>
<dbReference type="GO" id="GO:0000166">
    <property type="term" value="F:nucleotide binding"/>
    <property type="evidence" value="ECO:0007669"/>
    <property type="project" value="InterPro"/>
</dbReference>
<keyword evidence="7" id="KW-0539">Nucleus</keyword>
<keyword evidence="12" id="KW-1185">Reference proteome</keyword>
<evidence type="ECO:0000256" key="2">
    <source>
        <dbReference type="ARBA" id="ARBA00022552"/>
    </source>
</evidence>
<dbReference type="InterPro" id="IPR049559">
    <property type="entry name" value="Rrp6p-like_exo"/>
</dbReference>
<keyword evidence="5" id="KW-0271">Exosome</keyword>
<dbReference type="InterPro" id="IPR036397">
    <property type="entry name" value="RNaseH_sf"/>
</dbReference>
<dbReference type="Pfam" id="PF08066">
    <property type="entry name" value="PMC2NT"/>
    <property type="match status" value="1"/>
</dbReference>
<dbReference type="SUPFAM" id="SSF53098">
    <property type="entry name" value="Ribonuclease H-like"/>
    <property type="match status" value="1"/>
</dbReference>
<dbReference type="InterPro" id="IPR002562">
    <property type="entry name" value="3'-5'_exonuclease_dom"/>
</dbReference>
<dbReference type="GO" id="GO:0005730">
    <property type="term" value="C:nucleolus"/>
    <property type="evidence" value="ECO:0007669"/>
    <property type="project" value="TreeGrafter"/>
</dbReference>
<dbReference type="OrthoDB" id="2250022at2759"/>
<dbReference type="FunFam" id="1.10.150.80:FF:000001">
    <property type="entry name" value="Putative exosome component 10"/>
    <property type="match status" value="1"/>
</dbReference>
<dbReference type="GO" id="GO:0071039">
    <property type="term" value="P:nuclear polyadenylation-dependent CUT catabolic process"/>
    <property type="evidence" value="ECO:0007669"/>
    <property type="project" value="TreeGrafter"/>
</dbReference>
<dbReference type="GO" id="GO:0071037">
    <property type="term" value="P:nuclear polyadenylation-dependent snRNA catabolic process"/>
    <property type="evidence" value="ECO:0007669"/>
    <property type="project" value="TreeGrafter"/>
</dbReference>
<dbReference type="InterPro" id="IPR002121">
    <property type="entry name" value="HRDC_dom"/>
</dbReference>
<feature type="compositionally biased region" description="Low complexity" evidence="9">
    <location>
        <begin position="531"/>
        <end position="544"/>
    </location>
</feature>
<feature type="region of interest" description="Disordered" evidence="9">
    <location>
        <begin position="531"/>
        <end position="560"/>
    </location>
</feature>
<evidence type="ECO:0000256" key="7">
    <source>
        <dbReference type="ARBA" id="ARBA00023242"/>
    </source>
</evidence>
<protein>
    <recommendedName>
        <fullName evidence="10">HRDC domain-containing protein</fullName>
    </recommendedName>
</protein>
<dbReference type="Proteomes" id="UP000242146">
    <property type="component" value="Unassembled WGS sequence"/>
</dbReference>
<dbReference type="PANTHER" id="PTHR12124">
    <property type="entry name" value="POLYMYOSITIS/SCLERODERMA AUTOANTIGEN-RELATED"/>
    <property type="match status" value="1"/>
</dbReference>
<dbReference type="InterPro" id="IPR010997">
    <property type="entry name" value="HRDC-like_sf"/>
</dbReference>
<dbReference type="Pfam" id="PF00570">
    <property type="entry name" value="HRDC"/>
    <property type="match status" value="1"/>
</dbReference>
<dbReference type="PROSITE" id="PS50967">
    <property type="entry name" value="HRDC"/>
    <property type="match status" value="1"/>
</dbReference>
<evidence type="ECO:0000256" key="4">
    <source>
        <dbReference type="ARBA" id="ARBA00022801"/>
    </source>
</evidence>
<comment type="similarity">
    <text evidence="8">Belongs to the exosome component 10/RRP6 family.</text>
</comment>
<evidence type="ECO:0000313" key="11">
    <source>
        <dbReference type="EMBL" id="ORX44798.1"/>
    </source>
</evidence>
<dbReference type="InterPro" id="IPR045092">
    <property type="entry name" value="Rrp6-like"/>
</dbReference>
<dbReference type="InterPro" id="IPR012337">
    <property type="entry name" value="RNaseH-like_sf"/>
</dbReference>
<gene>
    <name evidence="11" type="ORF">DM01DRAFT_1312331</name>
</gene>
<dbReference type="GO" id="GO:0071036">
    <property type="term" value="P:nuclear polyadenylation-dependent snoRNA catabolic process"/>
    <property type="evidence" value="ECO:0007669"/>
    <property type="project" value="TreeGrafter"/>
</dbReference>
<name>A0A1X2G4J3_9FUNG</name>
<dbReference type="GO" id="GO:0071044">
    <property type="term" value="P:histone mRNA catabolic process"/>
    <property type="evidence" value="ECO:0007669"/>
    <property type="project" value="TreeGrafter"/>
</dbReference>
<evidence type="ECO:0000256" key="3">
    <source>
        <dbReference type="ARBA" id="ARBA00022722"/>
    </source>
</evidence>
<reference evidence="11 12" key="1">
    <citation type="submission" date="2016-07" db="EMBL/GenBank/DDBJ databases">
        <title>Pervasive Adenine N6-methylation of Active Genes in Fungi.</title>
        <authorList>
            <consortium name="DOE Joint Genome Institute"/>
            <person name="Mondo S.J."/>
            <person name="Dannebaum R.O."/>
            <person name="Kuo R.C."/>
            <person name="Labutti K."/>
            <person name="Haridas S."/>
            <person name="Kuo A."/>
            <person name="Salamov A."/>
            <person name="Ahrendt S.R."/>
            <person name="Lipzen A."/>
            <person name="Sullivan W."/>
            <person name="Andreopoulos W.B."/>
            <person name="Clum A."/>
            <person name="Lindquist E."/>
            <person name="Daum C."/>
            <person name="Ramamoorthy G.K."/>
            <person name="Gryganskyi A."/>
            <person name="Culley D."/>
            <person name="Magnuson J.K."/>
            <person name="James T.Y."/>
            <person name="O'Malley M.A."/>
            <person name="Stajich J.E."/>
            <person name="Spatafora J.W."/>
            <person name="Visel A."/>
            <person name="Grigoriev I.V."/>
        </authorList>
    </citation>
    <scope>NUCLEOTIDE SEQUENCE [LARGE SCALE GENOMIC DNA]</scope>
    <source>
        <strain evidence="11 12">NRRL 3301</strain>
    </source>
</reference>
<dbReference type="InterPro" id="IPR012588">
    <property type="entry name" value="Exosome-assoc_fac_Rrp6_N"/>
</dbReference>
<dbReference type="AlphaFoldDB" id="A0A1X2G4J3"/>
<dbReference type="GO" id="GO:0071038">
    <property type="term" value="P:TRAMP-dependent tRNA surveillance pathway"/>
    <property type="evidence" value="ECO:0007669"/>
    <property type="project" value="TreeGrafter"/>
</dbReference>
<keyword evidence="2" id="KW-0698">rRNA processing</keyword>
<dbReference type="FunFam" id="3.30.420.10:FF:000059">
    <property type="entry name" value="Exosome complex exonuclease Rrp6"/>
    <property type="match status" value="1"/>
</dbReference>
<dbReference type="SMART" id="SM00474">
    <property type="entry name" value="35EXOc"/>
    <property type="match status" value="1"/>
</dbReference>
<feature type="region of interest" description="Disordered" evidence="9">
    <location>
        <begin position="583"/>
        <end position="609"/>
    </location>
</feature>
<comment type="caution">
    <text evidence="11">The sequence shown here is derived from an EMBL/GenBank/DDBJ whole genome shotgun (WGS) entry which is preliminary data.</text>
</comment>
<proteinExistence type="inferred from homology"/>
<dbReference type="GO" id="GO:0003727">
    <property type="term" value="F:single-stranded RNA binding"/>
    <property type="evidence" value="ECO:0007669"/>
    <property type="project" value="TreeGrafter"/>
</dbReference>
<dbReference type="Pfam" id="PF01612">
    <property type="entry name" value="DNA_pol_A_exo1"/>
    <property type="match status" value="1"/>
</dbReference>
<organism evidence="11 12">
    <name type="scientific">Hesseltinella vesiculosa</name>
    <dbReference type="NCBI Taxonomy" id="101127"/>
    <lineage>
        <taxon>Eukaryota</taxon>
        <taxon>Fungi</taxon>
        <taxon>Fungi incertae sedis</taxon>
        <taxon>Mucoromycota</taxon>
        <taxon>Mucoromycotina</taxon>
        <taxon>Mucoromycetes</taxon>
        <taxon>Mucorales</taxon>
        <taxon>Cunninghamellaceae</taxon>
        <taxon>Hesseltinella</taxon>
    </lineage>
</organism>
<dbReference type="GO" id="GO:0000175">
    <property type="term" value="F:3'-5'-RNA exonuclease activity"/>
    <property type="evidence" value="ECO:0007669"/>
    <property type="project" value="InterPro"/>
</dbReference>
<evidence type="ECO:0000256" key="9">
    <source>
        <dbReference type="SAM" id="MobiDB-lite"/>
    </source>
</evidence>
<dbReference type="PANTHER" id="PTHR12124:SF47">
    <property type="entry name" value="EXOSOME COMPONENT 10"/>
    <property type="match status" value="1"/>
</dbReference>
<dbReference type="GO" id="GO:0071035">
    <property type="term" value="P:nuclear polyadenylation-dependent rRNA catabolic process"/>
    <property type="evidence" value="ECO:0007669"/>
    <property type="project" value="TreeGrafter"/>
</dbReference>
<dbReference type="SMART" id="SM00341">
    <property type="entry name" value="HRDC"/>
    <property type="match status" value="1"/>
</dbReference>
<evidence type="ECO:0000256" key="1">
    <source>
        <dbReference type="ARBA" id="ARBA00004123"/>
    </source>
</evidence>
<feature type="domain" description="HRDC" evidence="10">
    <location>
        <begin position="449"/>
        <end position="529"/>
    </location>
</feature>
<keyword evidence="6" id="KW-0269">Exonuclease</keyword>
<keyword evidence="3" id="KW-0540">Nuclease</keyword>
<feature type="compositionally biased region" description="Polar residues" evidence="9">
    <location>
        <begin position="585"/>
        <end position="608"/>
    </location>
</feature>
<dbReference type="SUPFAM" id="SSF47819">
    <property type="entry name" value="HRDC-like"/>
    <property type="match status" value="1"/>
</dbReference>
<evidence type="ECO:0000313" key="12">
    <source>
        <dbReference type="Proteomes" id="UP000242146"/>
    </source>
</evidence>
<accession>A0A1X2G4J3</accession>
<dbReference type="GO" id="GO:0000176">
    <property type="term" value="C:nuclear exosome (RNase complex)"/>
    <property type="evidence" value="ECO:0007669"/>
    <property type="project" value="InterPro"/>
</dbReference>
<feature type="region of interest" description="Disordered" evidence="9">
    <location>
        <begin position="645"/>
        <end position="717"/>
    </location>
</feature>
<keyword evidence="4" id="KW-0378">Hydrolase</keyword>
<dbReference type="STRING" id="101127.A0A1X2G4J3"/>
<dbReference type="CDD" id="cd06147">
    <property type="entry name" value="Rrp6p_like_exo"/>
    <property type="match status" value="1"/>
</dbReference>
<sequence length="717" mass="81189">MEIPDPLEDFESFQKSLFRSLVSASNAANSIPFAEIGFFRSLDREFANDLDLASATILSTANKLTNHTALELGMQDSEVSIEDIDDINDRFFGVIDVVDSLYERVDLTLDELAGRAKNTNVSDFATNRGLTKLSTTTENGSRLEYKLLHANIVRPQLKFKDKVDNSLTTPFVLKIHDKPNAQVPLSLPSAGELAANPYTYEIEHLNYPGHLFQSREPVSYSSFDKTQAAWIDTEEELDKLVAELASVQEIAVDLEHHDYRSFQGFTCLMQLSTRENDYVIDTLALRDVLWKLNQAFTDPNIVKVFHGATSDIIWLQQDFGLYIVDLFDTYDATKVLDFPKHSLAYLLEKYCQVLADKKYQLADWRIRPLTEEMLSYARSDTHYLLYIYDCLREELLAKSNDNNNLLHAVLHRSSVTSASTHQKEVYDADEGLGPNGWSGLLRKRKYPMNHQQMAVFKVIHQWRDSMARQEDESPRYILPNHMLFSMVERMPDDSATVVGCCNPCPPCVRMHAQPLAMAIQRAKTEALYKPTTHATTPAQPARAPESSLPVSTSQKPKEVKHVDPDVFDLTKVQHHRQQLVHQFGSGRSSLFDTNARSTHTTQPTNDESSALAVARHIRATLTVRLPVEDLRIKAVYDAAQLQAQQNNAQNSENADDEHVFVSKEKRSTKKKSKKQTANNKDTDGSKKAGHKRTVQDDNDDVLIIKDFGGRKKKSKRA</sequence>
<dbReference type="EMBL" id="MCGT01000046">
    <property type="protein sequence ID" value="ORX44798.1"/>
    <property type="molecule type" value="Genomic_DNA"/>
</dbReference>
<feature type="compositionally biased region" description="Basic and acidic residues" evidence="9">
    <location>
        <begin position="656"/>
        <end position="665"/>
    </location>
</feature>
<dbReference type="Gene3D" id="3.30.420.10">
    <property type="entry name" value="Ribonuclease H-like superfamily/Ribonuclease H"/>
    <property type="match status" value="1"/>
</dbReference>
<evidence type="ECO:0000256" key="6">
    <source>
        <dbReference type="ARBA" id="ARBA00022839"/>
    </source>
</evidence>
<dbReference type="Gene3D" id="1.10.150.80">
    <property type="entry name" value="HRDC domain"/>
    <property type="match status" value="1"/>
</dbReference>
<dbReference type="GO" id="GO:0071051">
    <property type="term" value="P:poly(A)-dependent snoRNA 3'-end processing"/>
    <property type="evidence" value="ECO:0007669"/>
    <property type="project" value="TreeGrafter"/>
</dbReference>
<evidence type="ECO:0000259" key="10">
    <source>
        <dbReference type="PROSITE" id="PS50967"/>
    </source>
</evidence>
<comment type="subcellular location">
    <subcellularLocation>
        <location evidence="1">Nucleus</location>
    </subcellularLocation>
</comment>